<name>A0A0A8Y9K5_ARUDO</name>
<dbReference type="AlphaFoldDB" id="A0A0A8Y9K5"/>
<protein>
    <submittedName>
        <fullName evidence="1">Uncharacterized protein</fullName>
    </submittedName>
</protein>
<dbReference type="EMBL" id="GBRH01275401">
    <property type="protein sequence ID" value="JAD22494.1"/>
    <property type="molecule type" value="Transcribed_RNA"/>
</dbReference>
<sequence>MPQIISTKNSSISYPVEMENSSQNL</sequence>
<organism evidence="1">
    <name type="scientific">Arundo donax</name>
    <name type="common">Giant reed</name>
    <name type="synonym">Donax arundinaceus</name>
    <dbReference type="NCBI Taxonomy" id="35708"/>
    <lineage>
        <taxon>Eukaryota</taxon>
        <taxon>Viridiplantae</taxon>
        <taxon>Streptophyta</taxon>
        <taxon>Embryophyta</taxon>
        <taxon>Tracheophyta</taxon>
        <taxon>Spermatophyta</taxon>
        <taxon>Magnoliopsida</taxon>
        <taxon>Liliopsida</taxon>
        <taxon>Poales</taxon>
        <taxon>Poaceae</taxon>
        <taxon>PACMAD clade</taxon>
        <taxon>Arundinoideae</taxon>
        <taxon>Arundineae</taxon>
        <taxon>Arundo</taxon>
    </lineage>
</organism>
<proteinExistence type="predicted"/>
<reference evidence="1" key="1">
    <citation type="submission" date="2014-09" db="EMBL/GenBank/DDBJ databases">
        <authorList>
            <person name="Magalhaes I.L.F."/>
            <person name="Oliveira U."/>
            <person name="Santos F.R."/>
            <person name="Vidigal T.H.D.A."/>
            <person name="Brescovit A.D."/>
            <person name="Santos A.J."/>
        </authorList>
    </citation>
    <scope>NUCLEOTIDE SEQUENCE</scope>
    <source>
        <tissue evidence="1">Shoot tissue taken approximately 20 cm above the soil surface</tissue>
    </source>
</reference>
<accession>A0A0A8Y9K5</accession>
<evidence type="ECO:0000313" key="1">
    <source>
        <dbReference type="EMBL" id="JAD22494.1"/>
    </source>
</evidence>
<reference evidence="1" key="2">
    <citation type="journal article" date="2015" name="Data Brief">
        <title>Shoot transcriptome of the giant reed, Arundo donax.</title>
        <authorList>
            <person name="Barrero R.A."/>
            <person name="Guerrero F.D."/>
            <person name="Moolhuijzen P."/>
            <person name="Goolsby J.A."/>
            <person name="Tidwell J."/>
            <person name="Bellgard S.E."/>
            <person name="Bellgard M.I."/>
        </authorList>
    </citation>
    <scope>NUCLEOTIDE SEQUENCE</scope>
    <source>
        <tissue evidence="1">Shoot tissue taken approximately 20 cm above the soil surface</tissue>
    </source>
</reference>